<evidence type="ECO:0000256" key="1">
    <source>
        <dbReference type="ARBA" id="ARBA00004651"/>
    </source>
</evidence>
<dbReference type="OrthoDB" id="9763003at2"/>
<dbReference type="PANTHER" id="PTHR10010">
    <property type="entry name" value="SOLUTE CARRIER FAMILY 34 SODIUM PHOSPHATE , MEMBER 2-RELATED"/>
    <property type="match status" value="1"/>
</dbReference>
<proteinExistence type="predicted"/>
<gene>
    <name evidence="7" type="ORF">FKG94_08690</name>
</gene>
<dbReference type="GO" id="GO:0005436">
    <property type="term" value="F:sodium:phosphate symporter activity"/>
    <property type="evidence" value="ECO:0007669"/>
    <property type="project" value="InterPro"/>
</dbReference>
<keyword evidence="3 6" id="KW-0812">Transmembrane</keyword>
<name>A0A545TVC8_9GAMM</name>
<feature type="transmembrane region" description="Helical" evidence="6">
    <location>
        <begin position="247"/>
        <end position="268"/>
    </location>
</feature>
<evidence type="ECO:0000313" key="7">
    <source>
        <dbReference type="EMBL" id="TQV81175.1"/>
    </source>
</evidence>
<comment type="subcellular location">
    <subcellularLocation>
        <location evidence="1">Cell membrane</location>
        <topology evidence="1">Multi-pass membrane protein</topology>
    </subcellularLocation>
</comment>
<sequence>MDWSQFGALLGGIGLLLLGMGMMTEGLRLAAGRSLLHLLETSTRTPVRGVATGFLITTSVQSSSAVTAATIGFANAGILKLKQAAWIIYGSNIGTTMTGWLVALIGLNLKIEAFALPFIGIGMALQLAKKRERLAAVGTALTGFGALFLGISFLKHAMEGNTGLLDLSQLDALGIPGVALGVVAGALMTTVMQSSSAVLAIILTASASQVVSLHLGAALVIGANIGTTSTALLSVIGATASAKRLACLHLVFNTVTAAVALLLLWPLLALQVWLMGIFDIAPMPASQLAVFHTLFNVLGVIIMWYPTPYLIKWLKRKVVEPTDNNKIKPKYIDNTVLSLPELGVNALYYELVHVTALMRQLVEELMDSLTAPSATPTDWTRLQKLLNKIANFAVKLGRTNLPQEAAADLMVLTRVSHNFRTAVHDIAEITSAAQKQANYPLFNAAYTDLLRVFVASLDMTANTFEMPATHGLNKQLSDARHDQREALLIKGAAGETDMAGISAVLQQLNITQRLCEQLYKATQLLNRFGASRGLPADVGDAAAAQPPAESDQSAN</sequence>
<dbReference type="Proteomes" id="UP000319732">
    <property type="component" value="Unassembled WGS sequence"/>
</dbReference>
<evidence type="ECO:0000256" key="5">
    <source>
        <dbReference type="ARBA" id="ARBA00023136"/>
    </source>
</evidence>
<dbReference type="GO" id="GO:0044341">
    <property type="term" value="P:sodium-dependent phosphate transport"/>
    <property type="evidence" value="ECO:0007669"/>
    <property type="project" value="InterPro"/>
</dbReference>
<feature type="transmembrane region" description="Helical" evidence="6">
    <location>
        <begin position="111"/>
        <end position="127"/>
    </location>
</feature>
<dbReference type="RefSeq" id="WP_142903836.1">
    <property type="nucleotide sequence ID" value="NZ_ML660091.1"/>
</dbReference>
<accession>A0A545TVC8</accession>
<feature type="transmembrane region" description="Helical" evidence="6">
    <location>
        <begin position="86"/>
        <end position="105"/>
    </location>
</feature>
<dbReference type="Pfam" id="PF02690">
    <property type="entry name" value="Na_Pi_cotrans"/>
    <property type="match status" value="2"/>
</dbReference>
<keyword evidence="5 6" id="KW-0472">Membrane</keyword>
<feature type="transmembrane region" description="Helical" evidence="6">
    <location>
        <begin position="134"/>
        <end position="153"/>
    </location>
</feature>
<organism evidence="7 8">
    <name type="scientific">Exilibacterium tricleocarpae</name>
    <dbReference type="NCBI Taxonomy" id="2591008"/>
    <lineage>
        <taxon>Bacteria</taxon>
        <taxon>Pseudomonadati</taxon>
        <taxon>Pseudomonadota</taxon>
        <taxon>Gammaproteobacteria</taxon>
        <taxon>Cellvibrionales</taxon>
        <taxon>Cellvibrionaceae</taxon>
        <taxon>Exilibacterium</taxon>
    </lineage>
</organism>
<evidence type="ECO:0000313" key="8">
    <source>
        <dbReference type="Proteomes" id="UP000319732"/>
    </source>
</evidence>
<feature type="transmembrane region" description="Helical" evidence="6">
    <location>
        <begin position="221"/>
        <end position="240"/>
    </location>
</feature>
<feature type="transmembrane region" description="Helical" evidence="6">
    <location>
        <begin position="54"/>
        <end position="74"/>
    </location>
</feature>
<feature type="transmembrane region" description="Helical" evidence="6">
    <location>
        <begin position="198"/>
        <end position="215"/>
    </location>
</feature>
<dbReference type="AlphaFoldDB" id="A0A545TVC8"/>
<keyword evidence="4 6" id="KW-1133">Transmembrane helix</keyword>
<evidence type="ECO:0000256" key="3">
    <source>
        <dbReference type="ARBA" id="ARBA00022692"/>
    </source>
</evidence>
<keyword evidence="2" id="KW-1003">Cell membrane</keyword>
<dbReference type="GO" id="GO:0005886">
    <property type="term" value="C:plasma membrane"/>
    <property type="evidence" value="ECO:0007669"/>
    <property type="project" value="UniProtKB-SubCell"/>
</dbReference>
<evidence type="ECO:0000256" key="4">
    <source>
        <dbReference type="ARBA" id="ARBA00022989"/>
    </source>
</evidence>
<evidence type="ECO:0000256" key="2">
    <source>
        <dbReference type="ARBA" id="ARBA00022475"/>
    </source>
</evidence>
<reference evidence="7 8" key="1">
    <citation type="submission" date="2019-06" db="EMBL/GenBank/DDBJ databases">
        <title>Whole genome sequence for Cellvibrionaceae sp. R142.</title>
        <authorList>
            <person name="Wang G."/>
        </authorList>
    </citation>
    <scope>NUCLEOTIDE SEQUENCE [LARGE SCALE GENOMIC DNA]</scope>
    <source>
        <strain evidence="7 8">R142</strain>
    </source>
</reference>
<dbReference type="InterPro" id="IPR003841">
    <property type="entry name" value="Na/Pi_transpt"/>
</dbReference>
<dbReference type="EMBL" id="VHSG01000008">
    <property type="protein sequence ID" value="TQV81175.1"/>
    <property type="molecule type" value="Genomic_DNA"/>
</dbReference>
<comment type="caution">
    <text evidence="7">The sequence shown here is derived from an EMBL/GenBank/DDBJ whole genome shotgun (WGS) entry which is preliminary data.</text>
</comment>
<feature type="transmembrane region" description="Helical" evidence="6">
    <location>
        <begin position="173"/>
        <end position="191"/>
    </location>
</feature>
<feature type="transmembrane region" description="Helical" evidence="6">
    <location>
        <begin position="288"/>
        <end position="307"/>
    </location>
</feature>
<evidence type="ECO:0000256" key="6">
    <source>
        <dbReference type="SAM" id="Phobius"/>
    </source>
</evidence>
<protein>
    <submittedName>
        <fullName evidence="7">Na/Pi cotransporter family protein</fullName>
    </submittedName>
</protein>
<keyword evidence="8" id="KW-1185">Reference proteome</keyword>
<dbReference type="PANTHER" id="PTHR10010:SF46">
    <property type="entry name" value="SODIUM-DEPENDENT PHOSPHATE TRANSPORT PROTEIN 2B"/>
    <property type="match status" value="1"/>
</dbReference>
<dbReference type="NCBIfam" id="NF037997">
    <property type="entry name" value="Na_Pi_symport"/>
    <property type="match status" value="1"/>
</dbReference>